<evidence type="ECO:0008006" key="4">
    <source>
        <dbReference type="Google" id="ProtNLM"/>
    </source>
</evidence>
<evidence type="ECO:0000313" key="2">
    <source>
        <dbReference type="EMBL" id="KAB0801747.1"/>
    </source>
</evidence>
<sequence>MLKCWSYEPERRPTFKYCLSMLDDLHVKMANDTTSAHDAPWKGVSDDDADKEKTPFLKENDGKIPVYLELIYDGNCPDDNDGYEIPRSSMRSSKSEVSKKDQQCDLNKNEDEYKNNIADSNGTERKVNDKVNSNDNKTHYINPENETEMK</sequence>
<dbReference type="EMBL" id="VVIM01000002">
    <property type="protein sequence ID" value="KAB0801747.1"/>
    <property type="molecule type" value="Genomic_DNA"/>
</dbReference>
<protein>
    <recommendedName>
        <fullName evidence="4">Serine-threonine/tyrosine-protein kinase catalytic domain-containing protein</fullName>
    </recommendedName>
</protein>
<dbReference type="Proteomes" id="UP000327044">
    <property type="component" value="Unassembled WGS sequence"/>
</dbReference>
<feature type="region of interest" description="Disordered" evidence="1">
    <location>
        <begin position="76"/>
        <end position="150"/>
    </location>
</feature>
<keyword evidence="3" id="KW-1185">Reference proteome</keyword>
<reference evidence="2 3" key="1">
    <citation type="journal article" date="2018" name="Elife">
        <title>Firefly genomes illuminate parallel origins of bioluminescence in beetles.</title>
        <authorList>
            <person name="Fallon T.R."/>
            <person name="Lower S.E."/>
            <person name="Chang C.H."/>
            <person name="Bessho-Uehara M."/>
            <person name="Martin G.J."/>
            <person name="Bewick A.J."/>
            <person name="Behringer M."/>
            <person name="Debat H.J."/>
            <person name="Wong I."/>
            <person name="Day J.C."/>
            <person name="Suvorov A."/>
            <person name="Silva C.J."/>
            <person name="Stanger-Hall K.F."/>
            <person name="Hall D.W."/>
            <person name="Schmitz R.J."/>
            <person name="Nelson D.R."/>
            <person name="Lewis S.M."/>
            <person name="Shigenobu S."/>
            <person name="Bybee S.M."/>
            <person name="Larracuente A.M."/>
            <person name="Oba Y."/>
            <person name="Weng J.K."/>
        </authorList>
    </citation>
    <scope>NUCLEOTIDE SEQUENCE [LARGE SCALE GENOMIC DNA]</scope>
    <source>
        <strain evidence="2">1611_PpyrPB1</strain>
        <tissue evidence="2">Whole body</tissue>
    </source>
</reference>
<evidence type="ECO:0000256" key="1">
    <source>
        <dbReference type="SAM" id="MobiDB-lite"/>
    </source>
</evidence>
<evidence type="ECO:0000313" key="3">
    <source>
        <dbReference type="Proteomes" id="UP000327044"/>
    </source>
</evidence>
<dbReference type="AlphaFoldDB" id="A0A5N4AWQ5"/>
<accession>A0A5N4AWQ5</accession>
<proteinExistence type="predicted"/>
<gene>
    <name evidence="2" type="ORF">PPYR_03933</name>
</gene>
<feature type="compositionally biased region" description="Basic and acidic residues" evidence="1">
    <location>
        <begin position="93"/>
        <end position="114"/>
    </location>
</feature>
<organism evidence="2 3">
    <name type="scientific">Photinus pyralis</name>
    <name type="common">Common eastern firefly</name>
    <name type="synonym">Lampyris pyralis</name>
    <dbReference type="NCBI Taxonomy" id="7054"/>
    <lineage>
        <taxon>Eukaryota</taxon>
        <taxon>Metazoa</taxon>
        <taxon>Ecdysozoa</taxon>
        <taxon>Arthropoda</taxon>
        <taxon>Hexapoda</taxon>
        <taxon>Insecta</taxon>
        <taxon>Pterygota</taxon>
        <taxon>Neoptera</taxon>
        <taxon>Endopterygota</taxon>
        <taxon>Coleoptera</taxon>
        <taxon>Polyphaga</taxon>
        <taxon>Elateriformia</taxon>
        <taxon>Elateroidea</taxon>
        <taxon>Lampyridae</taxon>
        <taxon>Lampyrinae</taxon>
        <taxon>Photinus</taxon>
    </lineage>
</organism>
<feature type="region of interest" description="Disordered" evidence="1">
    <location>
        <begin position="35"/>
        <end position="57"/>
    </location>
</feature>
<comment type="caution">
    <text evidence="2">The sequence shown here is derived from an EMBL/GenBank/DDBJ whole genome shotgun (WGS) entry which is preliminary data.</text>
</comment>
<name>A0A5N4AWQ5_PHOPY</name>
<dbReference type="InParanoid" id="A0A5N4AWQ5"/>